<comment type="caution">
    <text evidence="2">The sequence shown here is derived from an EMBL/GenBank/DDBJ whole genome shotgun (WGS) entry which is preliminary data.</text>
</comment>
<evidence type="ECO:0000313" key="3">
    <source>
        <dbReference type="Proteomes" id="UP000778797"/>
    </source>
</evidence>
<protein>
    <recommendedName>
        <fullName evidence="1">DUF5777 domain-containing protein</fullName>
    </recommendedName>
</protein>
<sequence>MKNKSKLIVFSFFIASIYNIGAQSLLDKLKAEPIDTTFYTEATFKGTRVGVGHSVETRKKNSLEISVMNRFWNLSREEETETSNSFIADRMSSRFGIDYSFTDRLTYGVGFSTLNNVLDNYVKYRLIRQQDNGPNKFSLTAFQSATHRSIPGNTNANFNDRLSFTTQLLFARKFTRNFSLQISPTYIHRSTVSSDLDDNNQFAVGFAARYKLKGHTSIFSEYFYVANELNSVETFGVFSLGVNWELSDLLLQFKMTNTGNFVEDAFITQTRRNFNFEDGNFFFGFHATYFIQL</sequence>
<dbReference type="SUPFAM" id="SSF56935">
    <property type="entry name" value="Porins"/>
    <property type="match status" value="1"/>
</dbReference>
<evidence type="ECO:0000259" key="1">
    <source>
        <dbReference type="Pfam" id="PF19089"/>
    </source>
</evidence>
<dbReference type="RefSeq" id="WP_227475959.1">
    <property type="nucleotide sequence ID" value="NZ_JAFMPT010000002.1"/>
</dbReference>
<feature type="domain" description="DUF5777" evidence="1">
    <location>
        <begin position="44"/>
        <end position="289"/>
    </location>
</feature>
<dbReference type="InterPro" id="IPR045916">
    <property type="entry name" value="DUF5777"/>
</dbReference>
<name>A0ABS8EKG5_9FLAO</name>
<reference evidence="3" key="1">
    <citation type="submission" date="2021-03" db="EMBL/GenBank/DDBJ databases">
        <title>Genome of Cognatishimia sp. F0-27.</title>
        <authorList>
            <person name="Ping X."/>
        </authorList>
    </citation>
    <scope>NUCLEOTIDE SEQUENCE [LARGE SCALE GENOMIC DNA]</scope>
    <source>
        <strain evidence="3">E313</strain>
    </source>
</reference>
<keyword evidence="3" id="KW-1185">Reference proteome</keyword>
<evidence type="ECO:0000313" key="2">
    <source>
        <dbReference type="EMBL" id="MCC1483512.1"/>
    </source>
</evidence>
<organism evidence="2 3">
    <name type="scientific">Winogradskyella immobilis</name>
    <dbReference type="NCBI Taxonomy" id="2816852"/>
    <lineage>
        <taxon>Bacteria</taxon>
        <taxon>Pseudomonadati</taxon>
        <taxon>Bacteroidota</taxon>
        <taxon>Flavobacteriia</taxon>
        <taxon>Flavobacteriales</taxon>
        <taxon>Flavobacteriaceae</taxon>
        <taxon>Winogradskyella</taxon>
    </lineage>
</organism>
<dbReference type="EMBL" id="JAFMPT010000002">
    <property type="protein sequence ID" value="MCC1483512.1"/>
    <property type="molecule type" value="Genomic_DNA"/>
</dbReference>
<accession>A0ABS8EKG5</accession>
<gene>
    <name evidence="2" type="ORF">J1C55_02820</name>
</gene>
<dbReference type="Proteomes" id="UP000778797">
    <property type="component" value="Unassembled WGS sequence"/>
</dbReference>
<proteinExistence type="predicted"/>
<reference evidence="3" key="2">
    <citation type="submission" date="2023-07" db="EMBL/GenBank/DDBJ databases">
        <title>Genome of Winogradskyella sp. E313.</title>
        <authorList>
            <person name="Zhou Y."/>
        </authorList>
    </citation>
    <scope>NUCLEOTIDE SEQUENCE [LARGE SCALE GENOMIC DNA]</scope>
    <source>
        <strain evidence="3">E313</strain>
    </source>
</reference>
<dbReference type="Pfam" id="PF19089">
    <property type="entry name" value="DUF5777"/>
    <property type="match status" value="1"/>
</dbReference>